<dbReference type="RefSeq" id="WP_081170002.1">
    <property type="nucleotide sequence ID" value="NZ_LWBP01000220.1"/>
</dbReference>
<accession>A0A1V9EWI6</accession>
<dbReference type="Gene3D" id="3.40.630.30">
    <property type="match status" value="1"/>
</dbReference>
<dbReference type="InterPro" id="IPR052523">
    <property type="entry name" value="Trichothecene_AcTrans"/>
</dbReference>
<sequence>MKIRTGTPLDEAQATAVLTLAFSNDPMARWSLPDAAKFLAAFPLLTKAFGGSSFEGGTSFIAEGFAGAALWLPPGVGPDDESLVRILVENASDDIKDDMPKIFEQMEEFHPAEPHWYLPMIGVDPARQGDGVGSALMAEALKVIDRNGAIAYLESSNPRNISLYKRHGFEVIGEIQSGSSPTVRPMLRKAR</sequence>
<dbReference type="Pfam" id="PF00583">
    <property type="entry name" value="Acetyltransf_1"/>
    <property type="match status" value="1"/>
</dbReference>
<dbReference type="SUPFAM" id="SSF55729">
    <property type="entry name" value="Acyl-CoA N-acyltransferases (Nat)"/>
    <property type="match status" value="1"/>
</dbReference>
<proteinExistence type="predicted"/>
<dbReference type="InterPro" id="IPR016181">
    <property type="entry name" value="Acyl_CoA_acyltransferase"/>
</dbReference>
<reference evidence="3" key="1">
    <citation type="submission" date="2016-04" db="EMBL/GenBank/DDBJ databases">
        <authorList>
            <person name="Chen L."/>
            <person name="Zhuang W."/>
            <person name="Wang G."/>
        </authorList>
    </citation>
    <scope>NUCLEOTIDE SEQUENCE [LARGE SCALE GENOMIC DNA]</scope>
    <source>
        <strain evidence="3">208</strain>
    </source>
</reference>
<dbReference type="PROSITE" id="PS51186">
    <property type="entry name" value="GNAT"/>
    <property type="match status" value="1"/>
</dbReference>
<gene>
    <name evidence="2" type="ORF">A4R26_29915</name>
</gene>
<dbReference type="PANTHER" id="PTHR42791">
    <property type="entry name" value="GNAT FAMILY ACETYLTRANSFERASE"/>
    <property type="match status" value="1"/>
</dbReference>
<dbReference type="Proteomes" id="UP000192276">
    <property type="component" value="Unassembled WGS sequence"/>
</dbReference>
<evidence type="ECO:0000313" key="2">
    <source>
        <dbReference type="EMBL" id="OQP50245.1"/>
    </source>
</evidence>
<dbReference type="AlphaFoldDB" id="A0A1V9EWI6"/>
<name>A0A1V9EWI6_9BACT</name>
<comment type="caution">
    <text evidence="2">The sequence shown here is derived from an EMBL/GenBank/DDBJ whole genome shotgun (WGS) entry which is preliminary data.</text>
</comment>
<dbReference type="InterPro" id="IPR000182">
    <property type="entry name" value="GNAT_dom"/>
</dbReference>
<dbReference type="OrthoDB" id="1452841at2"/>
<keyword evidence="3" id="KW-1185">Reference proteome</keyword>
<keyword evidence="2" id="KW-0808">Transferase</keyword>
<dbReference type="STRING" id="550983.A4R26_29915"/>
<dbReference type="EMBL" id="LWBP01000220">
    <property type="protein sequence ID" value="OQP50245.1"/>
    <property type="molecule type" value="Genomic_DNA"/>
</dbReference>
<organism evidence="2 3">
    <name type="scientific">Niastella populi</name>
    <dbReference type="NCBI Taxonomy" id="550983"/>
    <lineage>
        <taxon>Bacteria</taxon>
        <taxon>Pseudomonadati</taxon>
        <taxon>Bacteroidota</taxon>
        <taxon>Chitinophagia</taxon>
        <taxon>Chitinophagales</taxon>
        <taxon>Chitinophagaceae</taxon>
        <taxon>Niastella</taxon>
    </lineage>
</organism>
<dbReference type="GO" id="GO:0016747">
    <property type="term" value="F:acyltransferase activity, transferring groups other than amino-acyl groups"/>
    <property type="evidence" value="ECO:0007669"/>
    <property type="project" value="InterPro"/>
</dbReference>
<evidence type="ECO:0000313" key="3">
    <source>
        <dbReference type="Proteomes" id="UP000192276"/>
    </source>
</evidence>
<feature type="domain" description="N-acetyltransferase" evidence="1">
    <location>
        <begin position="28"/>
        <end position="191"/>
    </location>
</feature>
<protein>
    <submittedName>
        <fullName evidence="2">GNAT family N-acetyltransferase</fullName>
    </submittedName>
</protein>
<evidence type="ECO:0000259" key="1">
    <source>
        <dbReference type="PROSITE" id="PS51186"/>
    </source>
</evidence>
<dbReference type="PANTHER" id="PTHR42791:SF1">
    <property type="entry name" value="N-ACETYLTRANSFERASE DOMAIN-CONTAINING PROTEIN"/>
    <property type="match status" value="1"/>
</dbReference>
<dbReference type="CDD" id="cd04301">
    <property type="entry name" value="NAT_SF"/>
    <property type="match status" value="1"/>
</dbReference>